<dbReference type="InterPro" id="IPR027640">
    <property type="entry name" value="Kinesin-like_fam"/>
</dbReference>
<dbReference type="PRINTS" id="PR00380">
    <property type="entry name" value="KINESINHEAVY"/>
</dbReference>
<dbReference type="PANTHER" id="PTHR47968">
    <property type="entry name" value="CENTROMERE PROTEIN E"/>
    <property type="match status" value="1"/>
</dbReference>
<feature type="binding site" evidence="7">
    <location>
        <begin position="79"/>
        <end position="86"/>
    </location>
    <ligand>
        <name>ATP</name>
        <dbReference type="ChEBI" id="CHEBI:30616"/>
    </ligand>
</feature>
<organism evidence="11 12">
    <name type="scientific">Clunio marinus</name>
    <dbReference type="NCBI Taxonomy" id="568069"/>
    <lineage>
        <taxon>Eukaryota</taxon>
        <taxon>Metazoa</taxon>
        <taxon>Ecdysozoa</taxon>
        <taxon>Arthropoda</taxon>
        <taxon>Hexapoda</taxon>
        <taxon>Insecta</taxon>
        <taxon>Pterygota</taxon>
        <taxon>Neoptera</taxon>
        <taxon>Endopterygota</taxon>
        <taxon>Diptera</taxon>
        <taxon>Nematocera</taxon>
        <taxon>Chironomoidea</taxon>
        <taxon>Chironomidae</taxon>
        <taxon>Clunio</taxon>
    </lineage>
</organism>
<dbReference type="SUPFAM" id="SSF52540">
    <property type="entry name" value="P-loop containing nucleoside triphosphate hydrolases"/>
    <property type="match status" value="1"/>
</dbReference>
<dbReference type="GO" id="GO:0007018">
    <property type="term" value="P:microtubule-based movement"/>
    <property type="evidence" value="ECO:0007669"/>
    <property type="project" value="InterPro"/>
</dbReference>
<dbReference type="SMART" id="SM00129">
    <property type="entry name" value="KISc"/>
    <property type="match status" value="1"/>
</dbReference>
<comment type="similarity">
    <text evidence="7 8">Belongs to the TRAFAC class myosin-kinesin ATPase superfamily. Kinesin family.</text>
</comment>
<dbReference type="Pfam" id="PF00225">
    <property type="entry name" value="Kinesin"/>
    <property type="match status" value="1"/>
</dbReference>
<evidence type="ECO:0000256" key="6">
    <source>
        <dbReference type="ARBA" id="ARBA00023212"/>
    </source>
</evidence>
<gene>
    <name evidence="11" type="ORF">CLUMA_CG001386</name>
</gene>
<dbReference type="GO" id="GO:0003777">
    <property type="term" value="F:microtubule motor activity"/>
    <property type="evidence" value="ECO:0007669"/>
    <property type="project" value="InterPro"/>
</dbReference>
<protein>
    <recommendedName>
        <fullName evidence="8">Kinesin-like protein</fullName>
    </recommendedName>
</protein>
<keyword evidence="4 9" id="KW-0175">Coiled coil</keyword>
<dbReference type="InterPro" id="IPR027417">
    <property type="entry name" value="P-loop_NTPase"/>
</dbReference>
<evidence type="ECO:0000256" key="1">
    <source>
        <dbReference type="ARBA" id="ARBA00004245"/>
    </source>
</evidence>
<dbReference type="InterPro" id="IPR001752">
    <property type="entry name" value="Kinesin_motor_dom"/>
</dbReference>
<dbReference type="GO" id="GO:0005874">
    <property type="term" value="C:microtubule"/>
    <property type="evidence" value="ECO:0007669"/>
    <property type="project" value="UniProtKB-KW"/>
</dbReference>
<dbReference type="PANTHER" id="PTHR47968:SF75">
    <property type="entry name" value="CENTROMERE-ASSOCIATED PROTEIN E"/>
    <property type="match status" value="1"/>
</dbReference>
<evidence type="ECO:0000256" key="7">
    <source>
        <dbReference type="PROSITE-ProRule" id="PRU00283"/>
    </source>
</evidence>
<evidence type="ECO:0000313" key="11">
    <source>
        <dbReference type="EMBL" id="CRK87589.1"/>
    </source>
</evidence>
<proteinExistence type="inferred from homology"/>
<dbReference type="InterPro" id="IPR019821">
    <property type="entry name" value="Kinesin_motor_CS"/>
</dbReference>
<keyword evidence="3 7" id="KW-0067">ATP-binding</keyword>
<keyword evidence="12" id="KW-1185">Reference proteome</keyword>
<sequence>MAKINVGIKFRPNLSSDVEKQEKWIVDGKTIKSVDNKHTLQFEHVFGSTSVTEEVYDALAKPIVKKAFKGFNGTIFAYGQTSSGKTHTMIGKNKMPGIIPLAVRDIFHEINKTEDREFVVKIGYIEIYNDKVYDLFEDGKTELSIFESNGHVLVNQKEYVAVSEKEVMKQFGVGNKCKKMTGTKTNKDSSRSHAIFRITIKSQKKDDAEDSRTSSLFLVDLAGSEKPDASATTTFNEGLHINQSLLVLGKIIRELAKKNSSLKRVNFRECKLTRILSPALGGNSYASVICTAAPTVLDETYHTLCFAQNAEKVKTVPVINTTKKAEEFPPHLLQNSSSTLPVTLSSRFKFVCENSKQISPFSTSTIFKNFRSVKPELIKKAATRAVAVNSSLIYRASAKVSDNREQPSWYCEGSKDHVEQFELSESTSEEEQADYEGIIKEKDNIIKKLKDEVRELRTENMEMRTKVEGNNEILSEKEQEIVELKEKIARFDEEIIINSSAIRDSEVKIGNFENQLLKMTEEKNTMKAEKGE</sequence>
<dbReference type="GO" id="GO:0005524">
    <property type="term" value="F:ATP binding"/>
    <property type="evidence" value="ECO:0007669"/>
    <property type="project" value="UniProtKB-UniRule"/>
</dbReference>
<evidence type="ECO:0000256" key="8">
    <source>
        <dbReference type="RuleBase" id="RU000394"/>
    </source>
</evidence>
<dbReference type="GO" id="GO:0000278">
    <property type="term" value="P:mitotic cell cycle"/>
    <property type="evidence" value="ECO:0007669"/>
    <property type="project" value="TreeGrafter"/>
</dbReference>
<keyword evidence="2 7" id="KW-0547">Nucleotide-binding</keyword>
<dbReference type="Proteomes" id="UP000183832">
    <property type="component" value="Unassembled WGS sequence"/>
</dbReference>
<dbReference type="PROSITE" id="PS50067">
    <property type="entry name" value="KINESIN_MOTOR_2"/>
    <property type="match status" value="1"/>
</dbReference>
<dbReference type="AlphaFoldDB" id="A0A1J1HHV6"/>
<dbReference type="InterPro" id="IPR036961">
    <property type="entry name" value="Kinesin_motor_dom_sf"/>
</dbReference>
<evidence type="ECO:0000256" key="2">
    <source>
        <dbReference type="ARBA" id="ARBA00022741"/>
    </source>
</evidence>
<reference evidence="11 12" key="1">
    <citation type="submission" date="2015-04" db="EMBL/GenBank/DDBJ databases">
        <authorList>
            <person name="Syromyatnikov M.Y."/>
            <person name="Popov V.N."/>
        </authorList>
    </citation>
    <scope>NUCLEOTIDE SEQUENCE [LARGE SCALE GENOMIC DNA]</scope>
</reference>
<evidence type="ECO:0000313" key="12">
    <source>
        <dbReference type="Proteomes" id="UP000183832"/>
    </source>
</evidence>
<feature type="domain" description="Kinesin motor" evidence="10">
    <location>
        <begin position="3"/>
        <end position="313"/>
    </location>
</feature>
<dbReference type="OrthoDB" id="7741291at2759"/>
<evidence type="ECO:0000256" key="3">
    <source>
        <dbReference type="ARBA" id="ARBA00022840"/>
    </source>
</evidence>
<dbReference type="PROSITE" id="PS00411">
    <property type="entry name" value="KINESIN_MOTOR_1"/>
    <property type="match status" value="1"/>
</dbReference>
<dbReference type="STRING" id="568069.A0A1J1HHV6"/>
<accession>A0A1J1HHV6</accession>
<keyword evidence="6" id="KW-0963">Cytoplasm</keyword>
<feature type="coiled-coil region" evidence="9">
    <location>
        <begin position="439"/>
        <end position="529"/>
    </location>
</feature>
<dbReference type="GO" id="GO:0008017">
    <property type="term" value="F:microtubule binding"/>
    <property type="evidence" value="ECO:0007669"/>
    <property type="project" value="InterPro"/>
</dbReference>
<keyword evidence="8" id="KW-0493">Microtubule</keyword>
<comment type="subcellular location">
    <subcellularLocation>
        <location evidence="1">Cytoplasm</location>
        <location evidence="1">Cytoskeleton</location>
    </subcellularLocation>
</comment>
<name>A0A1J1HHV6_9DIPT</name>
<dbReference type="EMBL" id="CVRI01000004">
    <property type="protein sequence ID" value="CRK87589.1"/>
    <property type="molecule type" value="Genomic_DNA"/>
</dbReference>
<keyword evidence="5 7" id="KW-0505">Motor protein</keyword>
<evidence type="ECO:0000259" key="10">
    <source>
        <dbReference type="PROSITE" id="PS50067"/>
    </source>
</evidence>
<dbReference type="Gene3D" id="3.40.850.10">
    <property type="entry name" value="Kinesin motor domain"/>
    <property type="match status" value="1"/>
</dbReference>
<evidence type="ECO:0000256" key="4">
    <source>
        <dbReference type="ARBA" id="ARBA00023054"/>
    </source>
</evidence>
<evidence type="ECO:0000256" key="5">
    <source>
        <dbReference type="ARBA" id="ARBA00023175"/>
    </source>
</evidence>
<keyword evidence="6" id="KW-0206">Cytoskeleton</keyword>
<evidence type="ECO:0000256" key="9">
    <source>
        <dbReference type="SAM" id="Coils"/>
    </source>
</evidence>